<gene>
    <name evidence="2" type="ORF">BC349_00465</name>
</gene>
<accession>A0ABR7M336</accession>
<comment type="caution">
    <text evidence="2">The sequence shown here is derived from an EMBL/GenBank/DDBJ whole genome shotgun (WGS) entry which is preliminary data.</text>
</comment>
<proteinExistence type="predicted"/>
<evidence type="ECO:0000313" key="3">
    <source>
        <dbReference type="Proteomes" id="UP000765802"/>
    </source>
</evidence>
<dbReference type="Proteomes" id="UP000765802">
    <property type="component" value="Unassembled WGS sequence"/>
</dbReference>
<dbReference type="RefSeq" id="WP_187254786.1">
    <property type="nucleotide sequence ID" value="NZ_JBHULF010000006.1"/>
</dbReference>
<name>A0ABR7M336_9BACT</name>
<evidence type="ECO:0000259" key="1">
    <source>
        <dbReference type="Pfam" id="PF01814"/>
    </source>
</evidence>
<dbReference type="InterPro" id="IPR012312">
    <property type="entry name" value="Hemerythrin-like"/>
</dbReference>
<feature type="domain" description="Hemerythrin-like" evidence="1">
    <location>
        <begin position="10"/>
        <end position="121"/>
    </location>
</feature>
<organism evidence="2 3">
    <name type="scientific">Flavihumibacter stibioxidans</name>
    <dbReference type="NCBI Taxonomy" id="1834163"/>
    <lineage>
        <taxon>Bacteria</taxon>
        <taxon>Pseudomonadati</taxon>
        <taxon>Bacteroidota</taxon>
        <taxon>Chitinophagia</taxon>
        <taxon>Chitinophagales</taxon>
        <taxon>Chitinophagaceae</taxon>
        <taxon>Flavihumibacter</taxon>
    </lineage>
</organism>
<evidence type="ECO:0000313" key="2">
    <source>
        <dbReference type="EMBL" id="MBC6489425.1"/>
    </source>
</evidence>
<dbReference type="EMBL" id="MBUA01000001">
    <property type="protein sequence ID" value="MBC6489425.1"/>
    <property type="molecule type" value="Genomic_DNA"/>
</dbReference>
<dbReference type="Gene3D" id="1.20.120.520">
    <property type="entry name" value="nmb1532 protein domain like"/>
    <property type="match status" value="1"/>
</dbReference>
<reference evidence="2 3" key="1">
    <citation type="submission" date="2016-07" db="EMBL/GenBank/DDBJ databases">
        <title>Genome analysis of Flavihumibacter stibioxidans YS-17.</title>
        <authorList>
            <person name="Shi K."/>
            <person name="Han Y."/>
            <person name="Wang G."/>
        </authorList>
    </citation>
    <scope>NUCLEOTIDE SEQUENCE [LARGE SCALE GENOMIC DNA]</scope>
    <source>
        <strain evidence="2 3">YS-17</strain>
    </source>
</reference>
<keyword evidence="3" id="KW-1185">Reference proteome</keyword>
<dbReference type="Pfam" id="PF01814">
    <property type="entry name" value="Hemerythrin"/>
    <property type="match status" value="1"/>
</dbReference>
<sequence>MQRADVLQPLSRQHKAALMTCLLIRKGISKQASVAVMTDFFLQCWEKDLAPHFKEEEEQIIPLLQKHEAGKPLADTILRDHDLIRTAITHLSQAHVNERLLEDLADQLEQHVRYEERIVFQSMQEFIPAQQLLQLKIHEDDHQPVCNLYSNHFWE</sequence>
<protein>
    <recommendedName>
        <fullName evidence="1">Hemerythrin-like domain-containing protein</fullName>
    </recommendedName>
</protein>